<accession>C4K025</accession>
<dbReference type="PANTHER" id="PTHR40370">
    <property type="entry name" value="EXPRESSED PROTEIN"/>
    <property type="match status" value="1"/>
</dbReference>
<dbReference type="VEuPathDB" id="FungiDB:UREG_07776"/>
<feature type="region of interest" description="Disordered" evidence="1">
    <location>
        <begin position="1"/>
        <end position="35"/>
    </location>
</feature>
<dbReference type="Proteomes" id="UP000002058">
    <property type="component" value="Unassembled WGS sequence"/>
</dbReference>
<dbReference type="OrthoDB" id="6423603at2759"/>
<proteinExistence type="predicted"/>
<name>C4K025_UNCRE</name>
<gene>
    <name evidence="3" type="ORF">UREG_07776</name>
</gene>
<sequence>MNIADLVSRAPGANRSRASSKSHPRDSNISRDTSPICHPQPLSLIDIPWHHSHSVSTGRRHHHPDLDLFIKYALDQGREWITMRMPWHQEGSRTAPSRPARARVQVCSYAARYRPYKETPENRGPCTDYWFGRRSVHEDVAKTGCASLGELRDLLKDDHAENEMRYNSDVVNVERVSTYDLSKVAVGGGWSDVTACVNLITHKYPMCTTRCYTILEITAALPPAATPKASQISPSFNPQDTTNPQTTTSGTPARPGFIIIQLPLQHSELPEAKQTKTTNCIFANYISIEMVRRLDGVHKRRIEWTMATAAHAGGWIPASLQRSWRLGGVPKQIVKDVGFVMAYLATQRRAR</sequence>
<dbReference type="Pfam" id="PF11274">
    <property type="entry name" value="DUF3074"/>
    <property type="match status" value="1"/>
</dbReference>
<dbReference type="InParanoid" id="C4K025"/>
<feature type="compositionally biased region" description="Low complexity" evidence="1">
    <location>
        <begin position="237"/>
        <end position="248"/>
    </location>
</feature>
<feature type="region of interest" description="Disordered" evidence="1">
    <location>
        <begin position="226"/>
        <end position="252"/>
    </location>
</feature>
<evidence type="ECO:0000313" key="4">
    <source>
        <dbReference type="Proteomes" id="UP000002058"/>
    </source>
</evidence>
<dbReference type="GeneID" id="8442303"/>
<organism evidence="3 4">
    <name type="scientific">Uncinocarpus reesii (strain UAMH 1704)</name>
    <dbReference type="NCBI Taxonomy" id="336963"/>
    <lineage>
        <taxon>Eukaryota</taxon>
        <taxon>Fungi</taxon>
        <taxon>Dikarya</taxon>
        <taxon>Ascomycota</taxon>
        <taxon>Pezizomycotina</taxon>
        <taxon>Eurotiomycetes</taxon>
        <taxon>Eurotiomycetidae</taxon>
        <taxon>Onygenales</taxon>
        <taxon>Onygenaceae</taxon>
        <taxon>Uncinocarpus</taxon>
    </lineage>
</organism>
<evidence type="ECO:0000259" key="2">
    <source>
        <dbReference type="Pfam" id="PF11274"/>
    </source>
</evidence>
<feature type="domain" description="DUF3074" evidence="2">
    <location>
        <begin position="130"/>
        <end position="343"/>
    </location>
</feature>
<dbReference type="KEGG" id="ure:UREG_07776"/>
<keyword evidence="4" id="KW-1185">Reference proteome</keyword>
<reference evidence="4" key="1">
    <citation type="journal article" date="2009" name="Genome Res.">
        <title>Comparative genomic analyses of the human fungal pathogens Coccidioides and their relatives.</title>
        <authorList>
            <person name="Sharpton T.J."/>
            <person name="Stajich J.E."/>
            <person name="Rounsley S.D."/>
            <person name="Gardner M.J."/>
            <person name="Wortman J.R."/>
            <person name="Jordar V.S."/>
            <person name="Maiti R."/>
            <person name="Kodira C.D."/>
            <person name="Neafsey D.E."/>
            <person name="Zeng Q."/>
            <person name="Hung C.-Y."/>
            <person name="McMahan C."/>
            <person name="Muszewska A."/>
            <person name="Grynberg M."/>
            <person name="Mandel M.A."/>
            <person name="Kellner E.M."/>
            <person name="Barker B.M."/>
            <person name="Galgiani J.N."/>
            <person name="Orbach M.J."/>
            <person name="Kirkland T.N."/>
            <person name="Cole G.T."/>
            <person name="Henn M.R."/>
            <person name="Birren B.W."/>
            <person name="Taylor J.W."/>
        </authorList>
    </citation>
    <scope>NUCLEOTIDE SEQUENCE [LARGE SCALE GENOMIC DNA]</scope>
    <source>
        <strain evidence="4">UAMH 1704</strain>
    </source>
</reference>
<protein>
    <recommendedName>
        <fullName evidence="2">DUF3074 domain-containing protein</fullName>
    </recommendedName>
</protein>
<evidence type="ECO:0000256" key="1">
    <source>
        <dbReference type="SAM" id="MobiDB-lite"/>
    </source>
</evidence>
<dbReference type="EMBL" id="CH476619">
    <property type="protein sequence ID" value="EEP82911.1"/>
    <property type="molecule type" value="Genomic_DNA"/>
</dbReference>
<evidence type="ECO:0000313" key="3">
    <source>
        <dbReference type="EMBL" id="EEP82911.1"/>
    </source>
</evidence>
<dbReference type="InterPro" id="IPR024500">
    <property type="entry name" value="DUF3074"/>
</dbReference>
<dbReference type="eggNOG" id="ENOG502QTT5">
    <property type="taxonomic scope" value="Eukaryota"/>
</dbReference>
<dbReference type="RefSeq" id="XP_002583003.1">
    <property type="nucleotide sequence ID" value="XM_002582957.1"/>
</dbReference>
<dbReference type="PANTHER" id="PTHR40370:SF1">
    <property type="entry name" value="DUF3074 DOMAIN-CONTAINING PROTEIN"/>
    <property type="match status" value="1"/>
</dbReference>
<dbReference type="HOGENOM" id="CLU_045430_0_0_1"/>
<dbReference type="AlphaFoldDB" id="C4K025"/>